<evidence type="ECO:0000256" key="6">
    <source>
        <dbReference type="PROSITE-ProRule" id="PRU00339"/>
    </source>
</evidence>
<dbReference type="PROSITE" id="PS51352">
    <property type="entry name" value="THIOREDOXIN_2"/>
    <property type="match status" value="1"/>
</dbReference>
<evidence type="ECO:0000256" key="2">
    <source>
        <dbReference type="ARBA" id="ARBA00022448"/>
    </source>
</evidence>
<dbReference type="PRINTS" id="PR00421">
    <property type="entry name" value="THIOREDOXIN"/>
</dbReference>
<dbReference type="EMBL" id="CP013002">
    <property type="protein sequence ID" value="ALL14836.1"/>
    <property type="molecule type" value="Genomic_DNA"/>
</dbReference>
<dbReference type="PROSITE" id="PS50005">
    <property type="entry name" value="TPR"/>
    <property type="match status" value="1"/>
</dbReference>
<evidence type="ECO:0000259" key="7">
    <source>
        <dbReference type="PROSITE" id="PS51352"/>
    </source>
</evidence>
<keyword evidence="6" id="KW-0802">TPR repeat</keyword>
<feature type="domain" description="Thioredoxin" evidence="7">
    <location>
        <begin position="2"/>
        <end position="129"/>
    </location>
</feature>
<dbReference type="SUPFAM" id="SSF52833">
    <property type="entry name" value="Thioredoxin-like"/>
    <property type="match status" value="1"/>
</dbReference>
<keyword evidence="2" id="KW-0813">Transport</keyword>
<dbReference type="Proteomes" id="UP000056905">
    <property type="component" value="Chromosome"/>
</dbReference>
<dbReference type="InterPro" id="IPR011990">
    <property type="entry name" value="TPR-like_helical_dom_sf"/>
</dbReference>
<comment type="similarity">
    <text evidence="1">Belongs to the thioredoxin family.</text>
</comment>
<keyword evidence="5" id="KW-0676">Redox-active center</keyword>
<dbReference type="PANTHER" id="PTHR45663:SF11">
    <property type="entry name" value="GEO12009P1"/>
    <property type="match status" value="1"/>
</dbReference>
<dbReference type="InterPro" id="IPR019734">
    <property type="entry name" value="TPR_rpt"/>
</dbReference>
<feature type="repeat" description="TPR" evidence="6">
    <location>
        <begin position="136"/>
        <end position="169"/>
    </location>
</feature>
<reference evidence="8 9" key="1">
    <citation type="submission" date="2015-10" db="EMBL/GenBank/DDBJ databases">
        <title>Conservation of the essential genome among Caulobacter and Brevundimonas species.</title>
        <authorList>
            <person name="Scott D."/>
            <person name="Ely B."/>
        </authorList>
    </citation>
    <scope>NUCLEOTIDE SEQUENCE [LARGE SCALE GENOMIC DNA]</scope>
    <source>
        <strain evidence="8 9">CB4</strain>
    </source>
</reference>
<evidence type="ECO:0000313" key="8">
    <source>
        <dbReference type="EMBL" id="ALL14836.1"/>
    </source>
</evidence>
<dbReference type="PROSITE" id="PS00194">
    <property type="entry name" value="THIOREDOXIN_1"/>
    <property type="match status" value="1"/>
</dbReference>
<dbReference type="Gene3D" id="1.25.40.10">
    <property type="entry name" value="Tetratricopeptide repeat domain"/>
    <property type="match status" value="2"/>
</dbReference>
<dbReference type="GO" id="GO:0005829">
    <property type="term" value="C:cytosol"/>
    <property type="evidence" value="ECO:0007669"/>
    <property type="project" value="TreeGrafter"/>
</dbReference>
<evidence type="ECO:0000256" key="4">
    <source>
        <dbReference type="ARBA" id="ARBA00023157"/>
    </source>
</evidence>
<dbReference type="GO" id="GO:0015035">
    <property type="term" value="F:protein-disulfide reductase activity"/>
    <property type="evidence" value="ECO:0007669"/>
    <property type="project" value="UniProtKB-ARBA"/>
</dbReference>
<evidence type="ECO:0000256" key="1">
    <source>
        <dbReference type="ARBA" id="ARBA00008987"/>
    </source>
</evidence>
<protein>
    <submittedName>
        <fullName evidence="8">Thioredoxin</fullName>
    </submittedName>
</protein>
<gene>
    <name evidence="8" type="ORF">AQ619_16505</name>
</gene>
<accession>A0A0P0P317</accession>
<dbReference type="KEGG" id="chq:AQ619_16505"/>
<sequence length="305" mass="31680">MSLIGAKPAPIPAGGPAGKSVHIKDGTDASFMADVIEASKTQPVIVDFWATWCGPCRQLTPALEKHVAAAGGAVKLVKIDVDKNPGYSGQLRVQSIPTVYAFVNGQPVDGFQGAVPESEIKAFIARLSGPPAQSDLDALLAMGKESLDLGDIGGAAQAYAQALQMDPANLKAIGGMARCYLESGDLEHAAEVAALAPANARDPDLESVRAALALAADAPSETAPFEARLAADENDHEARFELAKALAGAGHLQAAADHLLSLIARDRSWNDEAARKQLLTVFEAAGPMSDVAKAGRKRLSAILFS</sequence>
<dbReference type="AlphaFoldDB" id="A0A0P0P317"/>
<dbReference type="Pfam" id="PF00085">
    <property type="entry name" value="Thioredoxin"/>
    <property type="match status" value="1"/>
</dbReference>
<keyword evidence="4" id="KW-1015">Disulfide bond</keyword>
<dbReference type="PANTHER" id="PTHR45663">
    <property type="entry name" value="GEO12009P1"/>
    <property type="match status" value="1"/>
</dbReference>
<dbReference type="SUPFAM" id="SSF48452">
    <property type="entry name" value="TPR-like"/>
    <property type="match status" value="1"/>
</dbReference>
<evidence type="ECO:0000256" key="3">
    <source>
        <dbReference type="ARBA" id="ARBA00022982"/>
    </source>
</evidence>
<dbReference type="Pfam" id="PF14559">
    <property type="entry name" value="TPR_19"/>
    <property type="match status" value="1"/>
</dbReference>
<dbReference type="Gene3D" id="3.40.30.10">
    <property type="entry name" value="Glutaredoxin"/>
    <property type="match status" value="1"/>
</dbReference>
<dbReference type="InterPro" id="IPR013766">
    <property type="entry name" value="Thioredoxin_domain"/>
</dbReference>
<proteinExistence type="inferred from homology"/>
<dbReference type="RefSeq" id="WP_062150203.1">
    <property type="nucleotide sequence ID" value="NZ_CP013002.1"/>
</dbReference>
<evidence type="ECO:0000313" key="9">
    <source>
        <dbReference type="Proteomes" id="UP000056905"/>
    </source>
</evidence>
<dbReference type="FunFam" id="3.40.30.10:FF:000001">
    <property type="entry name" value="Thioredoxin"/>
    <property type="match status" value="1"/>
</dbReference>
<name>A0A0P0P317_9CAUL</name>
<dbReference type="GO" id="GO:0006950">
    <property type="term" value="P:response to stress"/>
    <property type="evidence" value="ECO:0007669"/>
    <property type="project" value="UniProtKB-ARBA"/>
</dbReference>
<dbReference type="InterPro" id="IPR017937">
    <property type="entry name" value="Thioredoxin_CS"/>
</dbReference>
<keyword evidence="9" id="KW-1185">Reference proteome</keyword>
<dbReference type="InterPro" id="IPR036249">
    <property type="entry name" value="Thioredoxin-like_sf"/>
</dbReference>
<dbReference type="Pfam" id="PF14561">
    <property type="entry name" value="TPR_20"/>
    <property type="match status" value="1"/>
</dbReference>
<evidence type="ECO:0000256" key="5">
    <source>
        <dbReference type="ARBA" id="ARBA00023284"/>
    </source>
</evidence>
<dbReference type="CDD" id="cd02956">
    <property type="entry name" value="ybbN"/>
    <property type="match status" value="1"/>
</dbReference>
<dbReference type="STRING" id="69395.AQ619_16505"/>
<keyword evidence="3" id="KW-0249">Electron transport</keyword>
<dbReference type="OrthoDB" id="9790390at2"/>
<dbReference type="GO" id="GO:0045454">
    <property type="term" value="P:cell redox homeostasis"/>
    <property type="evidence" value="ECO:0007669"/>
    <property type="project" value="TreeGrafter"/>
</dbReference>
<organism evidence="8 9">
    <name type="scientific">Caulobacter henricii</name>
    <dbReference type="NCBI Taxonomy" id="69395"/>
    <lineage>
        <taxon>Bacteria</taxon>
        <taxon>Pseudomonadati</taxon>
        <taxon>Pseudomonadota</taxon>
        <taxon>Alphaproteobacteria</taxon>
        <taxon>Caulobacterales</taxon>
        <taxon>Caulobacteraceae</taxon>
        <taxon>Caulobacter</taxon>
    </lineage>
</organism>